<dbReference type="PANTHER" id="PTHR43158">
    <property type="entry name" value="SKFA PEPTIDE EXPORT ATP-BINDING PROTEIN SKFE"/>
    <property type="match status" value="1"/>
</dbReference>
<dbReference type="EMBL" id="QSAE01000041">
    <property type="protein sequence ID" value="RGW38907.1"/>
    <property type="molecule type" value="Genomic_DNA"/>
</dbReference>
<feature type="domain" description="ABC transporter" evidence="3">
    <location>
        <begin position="3"/>
        <end position="214"/>
    </location>
</feature>
<dbReference type="SUPFAM" id="SSF52540">
    <property type="entry name" value="P-loop containing nucleoside triphosphate hydrolases"/>
    <property type="match status" value="1"/>
</dbReference>
<evidence type="ECO:0000313" key="9">
    <source>
        <dbReference type="Proteomes" id="UP000286581"/>
    </source>
</evidence>
<dbReference type="SMART" id="SM00382">
    <property type="entry name" value="AAA"/>
    <property type="match status" value="1"/>
</dbReference>
<dbReference type="EMBL" id="QSFZ01000008">
    <property type="protein sequence ID" value="RHA92109.1"/>
    <property type="molecule type" value="Genomic_DNA"/>
</dbReference>
<dbReference type="CDD" id="cd03230">
    <property type="entry name" value="ABC_DR_subfamily_A"/>
    <property type="match status" value="1"/>
</dbReference>
<evidence type="ECO:0000256" key="2">
    <source>
        <dbReference type="ARBA" id="ARBA00022840"/>
    </source>
</evidence>
<keyword evidence="2 5" id="KW-0067">ATP-binding</keyword>
<evidence type="ECO:0000313" key="8">
    <source>
        <dbReference type="Proteomes" id="UP000286220"/>
    </source>
</evidence>
<accession>A0A2U2EFA3</accession>
<evidence type="ECO:0000313" key="7">
    <source>
        <dbReference type="Proteomes" id="UP000245905"/>
    </source>
</evidence>
<dbReference type="PANTHER" id="PTHR43158:SF10">
    <property type="entry name" value="ABC TRANSPORTER ATP-BINDING PROTEIN YTRB"/>
    <property type="match status" value="1"/>
</dbReference>
<dbReference type="GO" id="GO:0005524">
    <property type="term" value="F:ATP binding"/>
    <property type="evidence" value="ECO:0007669"/>
    <property type="project" value="UniProtKB-KW"/>
</dbReference>
<evidence type="ECO:0000256" key="1">
    <source>
        <dbReference type="ARBA" id="ARBA00022741"/>
    </source>
</evidence>
<reference evidence="8 9" key="2">
    <citation type="submission" date="2018-08" db="EMBL/GenBank/DDBJ databases">
        <title>A genome reference for cultivated species of the human gut microbiota.</title>
        <authorList>
            <person name="Zou Y."/>
            <person name="Xue W."/>
            <person name="Luo G."/>
        </authorList>
    </citation>
    <scope>NUCLEOTIDE SEQUENCE [LARGE SCALE GENOMIC DNA]</scope>
    <source>
        <strain evidence="5 9">AF12-8</strain>
        <strain evidence="6 8">AM42-17AT</strain>
    </source>
</reference>
<dbReference type="Gene3D" id="3.40.50.300">
    <property type="entry name" value="P-loop containing nucleotide triphosphate hydrolases"/>
    <property type="match status" value="1"/>
</dbReference>
<dbReference type="AlphaFoldDB" id="A0A2U2EFA3"/>
<reference evidence="4 7" key="1">
    <citation type="submission" date="2014-09" db="EMBL/GenBank/DDBJ databases">
        <title>Butyrate-producing bacteria isolated from human gut.</title>
        <authorList>
            <person name="Zhang Q."/>
            <person name="Zhao L."/>
        </authorList>
    </citation>
    <scope>NUCLEOTIDE SEQUENCE [LARGE SCALE GENOMIC DNA]</scope>
    <source>
        <strain evidence="4 7">R22</strain>
    </source>
</reference>
<evidence type="ECO:0000259" key="3">
    <source>
        <dbReference type="PROSITE" id="PS50893"/>
    </source>
</evidence>
<dbReference type="EMBL" id="JRFS01000025">
    <property type="protein sequence ID" value="PWE83190.1"/>
    <property type="molecule type" value="Genomic_DNA"/>
</dbReference>
<evidence type="ECO:0000313" key="5">
    <source>
        <dbReference type="EMBL" id="RGW38907.1"/>
    </source>
</evidence>
<dbReference type="PROSITE" id="PS50893">
    <property type="entry name" value="ABC_TRANSPORTER_2"/>
    <property type="match status" value="1"/>
</dbReference>
<comment type="caution">
    <text evidence="4">The sequence shown here is derived from an EMBL/GenBank/DDBJ whole genome shotgun (WGS) entry which is preliminary data.</text>
</comment>
<protein>
    <submittedName>
        <fullName evidence="4 5">ABC transporter</fullName>
    </submittedName>
</protein>
<dbReference type="GO" id="GO:0016887">
    <property type="term" value="F:ATP hydrolysis activity"/>
    <property type="evidence" value="ECO:0007669"/>
    <property type="project" value="InterPro"/>
</dbReference>
<name>A0A2U2EFA3_9FIRM</name>
<sequence>MDETIIKIENAALKLKKFMIKPANLEIPKGYIVGVQGENGAGKTTLLHMMLGMYDKMKGKIYIDGLDVVKNKTKVKELVGIVSQDRKFYLSQDANGNEKIYSPFYKNWDSEEYHRMLAHLELSPRRRLCSFSTGEMIKYQFAFAAAYRPKVLLMDEPTANLDPVFRDDFLKLLQEFVAEYEMTILLATHLDEDLSRVADYVIDIKNGEYSMREILE</sequence>
<organism evidence="4 7">
    <name type="scientific">Agathobacter rectalis</name>
    <dbReference type="NCBI Taxonomy" id="39491"/>
    <lineage>
        <taxon>Bacteria</taxon>
        <taxon>Bacillati</taxon>
        <taxon>Bacillota</taxon>
        <taxon>Clostridia</taxon>
        <taxon>Lachnospirales</taxon>
        <taxon>Lachnospiraceae</taxon>
        <taxon>Agathobacter</taxon>
    </lineage>
</organism>
<evidence type="ECO:0000313" key="4">
    <source>
        <dbReference type="EMBL" id="PWE83190.1"/>
    </source>
</evidence>
<evidence type="ECO:0000313" key="6">
    <source>
        <dbReference type="EMBL" id="RHA92109.1"/>
    </source>
</evidence>
<dbReference type="Pfam" id="PF00005">
    <property type="entry name" value="ABC_tran"/>
    <property type="match status" value="1"/>
</dbReference>
<dbReference type="InterPro" id="IPR003439">
    <property type="entry name" value="ABC_transporter-like_ATP-bd"/>
</dbReference>
<dbReference type="Proteomes" id="UP000245905">
    <property type="component" value="Unassembled WGS sequence"/>
</dbReference>
<gene>
    <name evidence="6" type="ORF">DW912_08820</name>
    <name evidence="5" type="ORF">DWV78_11765</name>
    <name evidence="4" type="ORF">LD38_11510</name>
</gene>
<dbReference type="RefSeq" id="WP_109258314.1">
    <property type="nucleotide sequence ID" value="NZ_DAWDNE010000038.1"/>
</dbReference>
<dbReference type="Proteomes" id="UP000286220">
    <property type="component" value="Unassembled WGS sequence"/>
</dbReference>
<dbReference type="InterPro" id="IPR003593">
    <property type="entry name" value="AAA+_ATPase"/>
</dbReference>
<dbReference type="Proteomes" id="UP000286581">
    <property type="component" value="Unassembled WGS sequence"/>
</dbReference>
<dbReference type="InterPro" id="IPR027417">
    <property type="entry name" value="P-loop_NTPase"/>
</dbReference>
<proteinExistence type="predicted"/>
<keyword evidence="1" id="KW-0547">Nucleotide-binding</keyword>